<feature type="domain" description="MACPF" evidence="2">
    <location>
        <begin position="156"/>
        <end position="347"/>
    </location>
</feature>
<dbReference type="AlphaFoldDB" id="A0AAN9YA75"/>
<comment type="caution">
    <text evidence="3">The sequence shown here is derived from an EMBL/GenBank/DDBJ whole genome shotgun (WGS) entry which is preliminary data.</text>
</comment>
<dbReference type="Proteomes" id="UP001367676">
    <property type="component" value="Unassembled WGS sequence"/>
</dbReference>
<dbReference type="EMBL" id="JBBCAQ010000003">
    <property type="protein sequence ID" value="KAK7604941.1"/>
    <property type="molecule type" value="Genomic_DNA"/>
</dbReference>
<proteinExistence type="predicted"/>
<dbReference type="SMART" id="SM00457">
    <property type="entry name" value="MACPF"/>
    <property type="match status" value="1"/>
</dbReference>
<protein>
    <recommendedName>
        <fullName evidence="2">MACPF domain-containing protein</fullName>
    </recommendedName>
</protein>
<reference evidence="3 4" key="1">
    <citation type="submission" date="2024-03" db="EMBL/GenBank/DDBJ databases">
        <title>Adaptation during the transition from Ophiocordyceps entomopathogen to insect associate is accompanied by gene loss and intensified selection.</title>
        <authorList>
            <person name="Ward C.M."/>
            <person name="Onetto C.A."/>
            <person name="Borneman A.R."/>
        </authorList>
    </citation>
    <scope>NUCLEOTIDE SEQUENCE [LARGE SCALE GENOMIC DNA]</scope>
    <source>
        <strain evidence="3">AWRI1</strain>
        <tissue evidence="3">Single Adult Female</tissue>
    </source>
</reference>
<accession>A0AAN9YA75</accession>
<evidence type="ECO:0000256" key="1">
    <source>
        <dbReference type="SAM" id="SignalP"/>
    </source>
</evidence>
<feature type="signal peptide" evidence="1">
    <location>
        <begin position="1"/>
        <end position="16"/>
    </location>
</feature>
<evidence type="ECO:0000259" key="2">
    <source>
        <dbReference type="SMART" id="SM00457"/>
    </source>
</evidence>
<evidence type="ECO:0000313" key="3">
    <source>
        <dbReference type="EMBL" id="KAK7604941.1"/>
    </source>
</evidence>
<name>A0AAN9YA75_9HEMI</name>
<keyword evidence="4" id="KW-1185">Reference proteome</keyword>
<evidence type="ECO:0000313" key="4">
    <source>
        <dbReference type="Proteomes" id="UP001367676"/>
    </source>
</evidence>
<sequence>MLPTWLTTVLISVVAGVRSPALAKAEVHVGAAINVFSRYGYLSISMRVVPRNDSDRSWIFREPTVEIFSNVSSDATNSDGKRNTNKGETFAGDFHMEFCDNILQLLQGYFRDFSVERLEKPWKAFTASWSRNIIARNLGIGSSYVNGLQDHCYVLIRVARHREVATMPAIDKLLPEEVSVEDTVQKKIEDIKVGDSSSVIEFMRNFGSHYITSFVTGNSLYQVFVYEPERYRHIRERLRQKGIDKIPRTELMEYFSPLHARHIGRILSASGNETVELWANRKLQLSFFPIPFVSLLKLHTNSNLLNELDNLLGNEALLRLNLKTLAPAFKDTRKRDWFHQVLDNHLKLWEMNM</sequence>
<feature type="chain" id="PRO_5042835127" description="MACPF domain-containing protein" evidence="1">
    <location>
        <begin position="17"/>
        <end position="353"/>
    </location>
</feature>
<dbReference type="InterPro" id="IPR020864">
    <property type="entry name" value="MACPF"/>
</dbReference>
<gene>
    <name evidence="3" type="ORF">V9T40_006127</name>
</gene>
<organism evidence="3 4">
    <name type="scientific">Parthenolecanium corni</name>
    <dbReference type="NCBI Taxonomy" id="536013"/>
    <lineage>
        <taxon>Eukaryota</taxon>
        <taxon>Metazoa</taxon>
        <taxon>Ecdysozoa</taxon>
        <taxon>Arthropoda</taxon>
        <taxon>Hexapoda</taxon>
        <taxon>Insecta</taxon>
        <taxon>Pterygota</taxon>
        <taxon>Neoptera</taxon>
        <taxon>Paraneoptera</taxon>
        <taxon>Hemiptera</taxon>
        <taxon>Sternorrhyncha</taxon>
        <taxon>Coccoidea</taxon>
        <taxon>Coccidae</taxon>
        <taxon>Parthenolecanium</taxon>
    </lineage>
</organism>
<keyword evidence="1" id="KW-0732">Signal</keyword>